<evidence type="ECO:0000256" key="2">
    <source>
        <dbReference type="PIRSR" id="PIRSR600101-2"/>
    </source>
</evidence>
<evidence type="ECO:0000256" key="3">
    <source>
        <dbReference type="SAM" id="MobiDB-lite"/>
    </source>
</evidence>
<evidence type="ECO:0000256" key="1">
    <source>
        <dbReference type="PIRSR" id="PIRSR600101-1"/>
    </source>
</evidence>
<feature type="region of interest" description="Disordered" evidence="3">
    <location>
        <begin position="52"/>
        <end position="71"/>
    </location>
</feature>
<accession>A0A914AY30</accession>
<feature type="binding site" evidence="2">
    <location>
        <position position="538"/>
    </location>
    <ligand>
        <name>L-glutamate</name>
        <dbReference type="ChEBI" id="CHEBI:29985"/>
    </ligand>
</feature>
<dbReference type="OMA" id="HMGNFYY"/>
<dbReference type="GO" id="GO:0005886">
    <property type="term" value="C:plasma membrane"/>
    <property type="evidence" value="ECO:0007669"/>
    <property type="project" value="TreeGrafter"/>
</dbReference>
<feature type="compositionally biased region" description="Polar residues" evidence="3">
    <location>
        <begin position="56"/>
        <end position="71"/>
    </location>
</feature>
<feature type="transmembrane region" description="Helical" evidence="4">
    <location>
        <begin position="25"/>
        <end position="49"/>
    </location>
</feature>
<proteinExistence type="predicted"/>
<keyword evidence="4" id="KW-0812">Transmembrane</keyword>
<evidence type="ECO:0000313" key="5">
    <source>
        <dbReference type="EnsemblMetazoa" id="XP_038068593.1"/>
    </source>
</evidence>
<dbReference type="PANTHER" id="PTHR11686:SF9">
    <property type="entry name" value="RE13973P"/>
    <property type="match status" value="1"/>
</dbReference>
<sequence>MSEHAQPLHESPQANMSSKARKRCILGACVVVVVILAAVGLTLGLTLGLRDKDDTSPQVGQTPASTAAPSVTSPPFPTGLGVYRRAAVATDYGPCSEMARDILQDGGSAVDAAVTATLCLGVASPQSSGLGGGLFMVIYGRNGSTETINAYQTAPAAADFDMFVDDTDQANYRARAICVPGELAGLWAAHQKYGVLPWKQLVTPVINMAEHGFPLAWHTAYCLKILQKKFNRWPILRELYTKPDGSLMESGDNITAPAGLVQTLRAIAEGGVTALYGGDVGRKLVQDVRDQGGIMTLEDLTSYNVTWEDPVVLNMGEGQRRVMSTPVTSSGNLVQFTVSIMDECNLASVNLSSYEGKLKMYHYFIEASTFAIGLRLHSGDFGKAETKKSVAALSSKEYARTICSKINETYVTYPSGRDYDTFNDLPETSRADPALEQADEGEAVDTMNGDTSHLSVYSEQGDAVSMTTSVGRYFGSRTFSNQTGIFLNGHMGNLYYNGRSPSWEANRLAPGARVMSTMSPSIIADEGGALGIIGSSGGLRIISTNAWVLLRSLWGSESLSEMIDSPRVYPYRSVSVSRTYYEKDFPEDLVEGLKAMGHNMVSTSSFAAAQGILRGPGPVIQAHSDRRKHGYPAGY</sequence>
<organism evidence="5 6">
    <name type="scientific">Patiria miniata</name>
    <name type="common">Bat star</name>
    <name type="synonym">Asterina miniata</name>
    <dbReference type="NCBI Taxonomy" id="46514"/>
    <lineage>
        <taxon>Eukaryota</taxon>
        <taxon>Metazoa</taxon>
        <taxon>Echinodermata</taxon>
        <taxon>Eleutherozoa</taxon>
        <taxon>Asterozoa</taxon>
        <taxon>Asteroidea</taxon>
        <taxon>Valvatacea</taxon>
        <taxon>Valvatida</taxon>
        <taxon>Asterinidae</taxon>
        <taxon>Patiria</taxon>
    </lineage>
</organism>
<name>A0A914AY30_PATMI</name>
<dbReference type="PRINTS" id="PR01210">
    <property type="entry name" value="GGTRANSPTASE"/>
</dbReference>
<dbReference type="EnsemblMetazoa" id="XM_038212665.1">
    <property type="protein sequence ID" value="XP_038068593.1"/>
    <property type="gene ID" value="LOC119737978"/>
</dbReference>
<dbReference type="RefSeq" id="XP_038068593.1">
    <property type="nucleotide sequence ID" value="XM_038212665.1"/>
</dbReference>
<evidence type="ECO:0000313" key="6">
    <source>
        <dbReference type="Proteomes" id="UP000887568"/>
    </source>
</evidence>
<dbReference type="GeneID" id="119737978"/>
<dbReference type="Pfam" id="PF01019">
    <property type="entry name" value="G_glu_transpept"/>
    <property type="match status" value="1"/>
</dbReference>
<feature type="active site" description="Nucleophile" evidence="1">
    <location>
        <position position="451"/>
    </location>
</feature>
<keyword evidence="4" id="KW-1133">Transmembrane helix</keyword>
<dbReference type="GO" id="GO:0006751">
    <property type="term" value="P:glutathione catabolic process"/>
    <property type="evidence" value="ECO:0007669"/>
    <property type="project" value="InterPro"/>
</dbReference>
<dbReference type="InterPro" id="IPR029055">
    <property type="entry name" value="Ntn_hydrolases_N"/>
</dbReference>
<dbReference type="AlphaFoldDB" id="A0A914AY30"/>
<dbReference type="InterPro" id="IPR000101">
    <property type="entry name" value="GGT_peptidase"/>
</dbReference>
<dbReference type="Gene3D" id="1.10.246.130">
    <property type="match status" value="1"/>
</dbReference>
<dbReference type="PANTHER" id="PTHR11686">
    <property type="entry name" value="GAMMA GLUTAMYL TRANSPEPTIDASE"/>
    <property type="match status" value="1"/>
</dbReference>
<dbReference type="GO" id="GO:0036374">
    <property type="term" value="F:glutathione hydrolase activity"/>
    <property type="evidence" value="ECO:0007669"/>
    <property type="project" value="InterPro"/>
</dbReference>
<reference evidence="5" key="1">
    <citation type="submission" date="2022-11" db="UniProtKB">
        <authorList>
            <consortium name="EnsemblMetazoa"/>
        </authorList>
    </citation>
    <scope>IDENTIFICATION</scope>
</reference>
<dbReference type="Proteomes" id="UP000887568">
    <property type="component" value="Unplaced"/>
</dbReference>
<evidence type="ECO:0000256" key="4">
    <source>
        <dbReference type="SAM" id="Phobius"/>
    </source>
</evidence>
<protein>
    <submittedName>
        <fullName evidence="5">Uncharacterized protein</fullName>
    </submittedName>
</protein>
<dbReference type="InterPro" id="IPR043137">
    <property type="entry name" value="GGT_ssub_C"/>
</dbReference>
<keyword evidence="4" id="KW-0472">Membrane</keyword>
<dbReference type="InterPro" id="IPR043138">
    <property type="entry name" value="GGT_lsub"/>
</dbReference>
<feature type="binding site" evidence="2">
    <location>
        <begin position="516"/>
        <end position="517"/>
    </location>
    <ligand>
        <name>L-glutamate</name>
        <dbReference type="ChEBI" id="CHEBI:29985"/>
    </ligand>
</feature>
<dbReference type="Gene3D" id="3.60.20.40">
    <property type="match status" value="1"/>
</dbReference>
<keyword evidence="6" id="KW-1185">Reference proteome</keyword>
<dbReference type="OrthoDB" id="2015213at2759"/>
<dbReference type="SUPFAM" id="SSF56235">
    <property type="entry name" value="N-terminal nucleophile aminohydrolases (Ntn hydrolases)"/>
    <property type="match status" value="1"/>
</dbReference>